<proteinExistence type="predicted"/>
<reference evidence="2" key="1">
    <citation type="journal article" date="2014" name="Soil Biol. Biochem.">
        <title>Structure and function of bacterial communities in ageing soils: Insights from the Mendocino ecological staircase.</title>
        <authorList>
            <person name="Uroz S."/>
            <person name="Tech J.J."/>
            <person name="Sawaya N.A."/>
            <person name="Frey-Klett P."/>
            <person name="Leveau J.H.J."/>
        </authorList>
    </citation>
    <scope>NUCLEOTIDE SEQUENCE [LARGE SCALE GENOMIC DNA]</scope>
    <source>
        <strain evidence="2">Cal35</strain>
    </source>
</reference>
<dbReference type="KEGG" id="care:LT85_1002"/>
<dbReference type="RefSeq" id="WP_038486121.1">
    <property type="nucleotide sequence ID" value="NZ_CP009962.1"/>
</dbReference>
<dbReference type="OrthoDB" id="6446140at2"/>
<gene>
    <name evidence="1" type="ORF">LT85_1002</name>
</gene>
<dbReference type="InterPro" id="IPR010982">
    <property type="entry name" value="Lambda_DNA-bd_dom_sf"/>
</dbReference>
<name>A0A0A1F8R8_9BURK</name>
<dbReference type="GO" id="GO:0003677">
    <property type="term" value="F:DNA binding"/>
    <property type="evidence" value="ECO:0007669"/>
    <property type="project" value="InterPro"/>
</dbReference>
<accession>A0A0A1F8R8</accession>
<dbReference type="STRING" id="279058.LT85_1002"/>
<dbReference type="SUPFAM" id="SSF47413">
    <property type="entry name" value="lambda repressor-like DNA-binding domains"/>
    <property type="match status" value="1"/>
</dbReference>
<dbReference type="HOGENOM" id="CLU_173998_0_0_4"/>
<sequence length="82" mass="8939">MTPENEVKKAVDEAGGAAVVAKFFGIHPVSVYEWIEKGRVPADRAPDLEKLCNGAVLCEVLAPGTNWQYLRSTHAETEKVSL</sequence>
<keyword evidence="2" id="KW-1185">Reference proteome</keyword>
<dbReference type="Gene3D" id="1.10.260.40">
    <property type="entry name" value="lambda repressor-like DNA-binding domains"/>
    <property type="match status" value="1"/>
</dbReference>
<dbReference type="Proteomes" id="UP000030302">
    <property type="component" value="Chromosome"/>
</dbReference>
<dbReference type="Pfam" id="PF15943">
    <property type="entry name" value="YdaS_toxin"/>
    <property type="match status" value="1"/>
</dbReference>
<protein>
    <recommendedName>
        <fullName evidence="3">YdaS antitoxin of YdaST toxin-antitoxin system</fullName>
    </recommendedName>
</protein>
<evidence type="ECO:0008006" key="3">
    <source>
        <dbReference type="Google" id="ProtNLM"/>
    </source>
</evidence>
<evidence type="ECO:0000313" key="1">
    <source>
        <dbReference type="EMBL" id="AIY40160.1"/>
    </source>
</evidence>
<organism evidence="1 2">
    <name type="scientific">Collimonas arenae</name>
    <dbReference type="NCBI Taxonomy" id="279058"/>
    <lineage>
        <taxon>Bacteria</taxon>
        <taxon>Pseudomonadati</taxon>
        <taxon>Pseudomonadota</taxon>
        <taxon>Betaproteobacteria</taxon>
        <taxon>Burkholderiales</taxon>
        <taxon>Oxalobacteraceae</taxon>
        <taxon>Collimonas</taxon>
    </lineage>
</organism>
<dbReference type="InterPro" id="IPR031856">
    <property type="entry name" value="YdaS_toxin-like"/>
</dbReference>
<dbReference type="AlphaFoldDB" id="A0A0A1F8R8"/>
<evidence type="ECO:0000313" key="2">
    <source>
        <dbReference type="Proteomes" id="UP000030302"/>
    </source>
</evidence>
<dbReference type="EMBL" id="CP009962">
    <property type="protein sequence ID" value="AIY40160.1"/>
    <property type="molecule type" value="Genomic_DNA"/>
</dbReference>